<sequence length="131" mass="15288">MRQTADGGVFPRDYLIKTRKRSYPFGVIINTSKASDRDGGTHWVAVWVQSDKEAEFFDSFGNTALFYEVEIPAFIGCLAPHCEGKYKENYVQLQHPSSDLCGLFHLYYLYHKWRRTTPNSIQFYVSEKFEK</sequence>
<dbReference type="InterPro" id="IPR038765">
    <property type="entry name" value="Papain-like_cys_pep_sf"/>
</dbReference>
<keyword evidence="2" id="KW-1185">Reference proteome</keyword>
<evidence type="ECO:0000313" key="1">
    <source>
        <dbReference type="EMBL" id="GAV09664.1"/>
    </source>
</evidence>
<dbReference type="OrthoDB" id="6427852at2759"/>
<dbReference type="EMBL" id="BDGG01000025">
    <property type="protein sequence ID" value="GAV09664.1"/>
    <property type="molecule type" value="Genomic_DNA"/>
</dbReference>
<dbReference type="Gene3D" id="3.40.395.10">
    <property type="entry name" value="Adenoviral Proteinase, Chain A"/>
    <property type="match status" value="1"/>
</dbReference>
<dbReference type="SUPFAM" id="SSF54001">
    <property type="entry name" value="Cysteine proteinases"/>
    <property type="match status" value="1"/>
</dbReference>
<evidence type="ECO:0008006" key="3">
    <source>
        <dbReference type="Google" id="ProtNLM"/>
    </source>
</evidence>
<comment type="caution">
    <text evidence="1">The sequence shown here is derived from an EMBL/GenBank/DDBJ whole genome shotgun (WGS) entry which is preliminary data.</text>
</comment>
<name>A0A1D1WBN5_RAMVA</name>
<evidence type="ECO:0000313" key="2">
    <source>
        <dbReference type="Proteomes" id="UP000186922"/>
    </source>
</evidence>
<dbReference type="AlphaFoldDB" id="A0A1D1WBN5"/>
<reference evidence="1 2" key="1">
    <citation type="journal article" date="2016" name="Nat. Commun.">
        <title>Extremotolerant tardigrade genome and improved radiotolerance of human cultured cells by tardigrade-unique protein.</title>
        <authorList>
            <person name="Hashimoto T."/>
            <person name="Horikawa D.D."/>
            <person name="Saito Y."/>
            <person name="Kuwahara H."/>
            <person name="Kozuka-Hata H."/>
            <person name="Shin-I T."/>
            <person name="Minakuchi Y."/>
            <person name="Ohishi K."/>
            <person name="Motoyama A."/>
            <person name="Aizu T."/>
            <person name="Enomoto A."/>
            <person name="Kondo K."/>
            <person name="Tanaka S."/>
            <person name="Hara Y."/>
            <person name="Koshikawa S."/>
            <person name="Sagara H."/>
            <person name="Miura T."/>
            <person name="Yokobori S."/>
            <person name="Miyagawa K."/>
            <person name="Suzuki Y."/>
            <person name="Kubo T."/>
            <person name="Oyama M."/>
            <person name="Kohara Y."/>
            <person name="Fujiyama A."/>
            <person name="Arakawa K."/>
            <person name="Katayama T."/>
            <person name="Toyoda A."/>
            <person name="Kunieda T."/>
        </authorList>
    </citation>
    <scope>NUCLEOTIDE SEQUENCE [LARGE SCALE GENOMIC DNA]</scope>
    <source>
        <strain evidence="1 2">YOKOZUNA-1</strain>
    </source>
</reference>
<gene>
    <name evidence="1" type="primary">RvY_19166-1</name>
    <name evidence="1" type="synonym">RvY_19166.1</name>
    <name evidence="1" type="ORF">RvY_19166</name>
</gene>
<accession>A0A1D1WBN5</accession>
<organism evidence="1 2">
    <name type="scientific">Ramazzottius varieornatus</name>
    <name type="common">Water bear</name>
    <name type="synonym">Tardigrade</name>
    <dbReference type="NCBI Taxonomy" id="947166"/>
    <lineage>
        <taxon>Eukaryota</taxon>
        <taxon>Metazoa</taxon>
        <taxon>Ecdysozoa</taxon>
        <taxon>Tardigrada</taxon>
        <taxon>Eutardigrada</taxon>
        <taxon>Parachela</taxon>
        <taxon>Hypsibioidea</taxon>
        <taxon>Ramazzottiidae</taxon>
        <taxon>Ramazzottius</taxon>
    </lineage>
</organism>
<proteinExistence type="predicted"/>
<dbReference type="Proteomes" id="UP000186922">
    <property type="component" value="Unassembled WGS sequence"/>
</dbReference>
<protein>
    <recommendedName>
        <fullName evidence="3">Ubiquitin-like protease family profile domain-containing protein</fullName>
    </recommendedName>
</protein>